<dbReference type="GO" id="GO:0005783">
    <property type="term" value="C:endoplasmic reticulum"/>
    <property type="evidence" value="ECO:0007669"/>
    <property type="project" value="TreeGrafter"/>
</dbReference>
<dbReference type="OMA" id="ADWNIYT"/>
<accession>A0A084G9V7</accession>
<dbReference type="InterPro" id="IPR000873">
    <property type="entry name" value="AMP-dep_synth/lig_dom"/>
</dbReference>
<dbReference type="PANTHER" id="PTHR43272">
    <property type="entry name" value="LONG-CHAIN-FATTY-ACID--COA LIGASE"/>
    <property type="match status" value="1"/>
</dbReference>
<reference evidence="2 3" key="1">
    <citation type="journal article" date="2014" name="Genome Announc.">
        <title>Draft genome sequence of the pathogenic fungus Scedosporium apiospermum.</title>
        <authorList>
            <person name="Vandeputte P."/>
            <person name="Ghamrawi S."/>
            <person name="Rechenmann M."/>
            <person name="Iltis A."/>
            <person name="Giraud S."/>
            <person name="Fleury M."/>
            <person name="Thornton C."/>
            <person name="Delhaes L."/>
            <person name="Meyer W."/>
            <person name="Papon N."/>
            <person name="Bouchara J.P."/>
        </authorList>
    </citation>
    <scope>NUCLEOTIDE SEQUENCE [LARGE SCALE GENOMIC DNA]</scope>
    <source>
        <strain evidence="2 3">IHEM 14462</strain>
    </source>
</reference>
<dbReference type="InterPro" id="IPR042099">
    <property type="entry name" value="ANL_N_sf"/>
</dbReference>
<dbReference type="GeneID" id="27722105"/>
<keyword evidence="3" id="KW-1185">Reference proteome</keyword>
<name>A0A084G9V7_PSEDA</name>
<evidence type="ECO:0000313" key="2">
    <source>
        <dbReference type="EMBL" id="KEZ44119.1"/>
    </source>
</evidence>
<dbReference type="EMBL" id="JOWA01000088">
    <property type="protein sequence ID" value="KEZ44119.1"/>
    <property type="molecule type" value="Genomic_DNA"/>
</dbReference>
<dbReference type="RefSeq" id="XP_016643918.1">
    <property type="nucleotide sequence ID" value="XM_016785912.1"/>
</dbReference>
<proteinExistence type="predicted"/>
<dbReference type="Pfam" id="PF00501">
    <property type="entry name" value="AMP-binding"/>
    <property type="match status" value="1"/>
</dbReference>
<dbReference type="Proteomes" id="UP000028545">
    <property type="component" value="Unassembled WGS sequence"/>
</dbReference>
<dbReference type="HOGENOM" id="CLU_022749_0_0_1"/>
<gene>
    <name evidence="2" type="ORF">SAPIO_CDS3033</name>
</gene>
<dbReference type="GO" id="GO:0016020">
    <property type="term" value="C:membrane"/>
    <property type="evidence" value="ECO:0007669"/>
    <property type="project" value="TreeGrafter"/>
</dbReference>
<dbReference type="SUPFAM" id="SSF56801">
    <property type="entry name" value="Acetyl-CoA synthetase-like"/>
    <property type="match status" value="1"/>
</dbReference>
<dbReference type="PANTHER" id="PTHR43272:SF11">
    <property type="entry name" value="AMP-DEPENDENT SYNTHETASE_LIGASE DOMAIN-CONTAINING PROTEIN"/>
    <property type="match status" value="1"/>
</dbReference>
<evidence type="ECO:0000259" key="1">
    <source>
        <dbReference type="Pfam" id="PF00501"/>
    </source>
</evidence>
<evidence type="ECO:0000313" key="3">
    <source>
        <dbReference type="Proteomes" id="UP000028545"/>
    </source>
</evidence>
<dbReference type="KEGG" id="sapo:SAPIO_CDS3033"/>
<dbReference type="OrthoDB" id="4138492at2759"/>
<organism evidence="2 3">
    <name type="scientific">Pseudallescheria apiosperma</name>
    <name type="common">Scedosporium apiospermum</name>
    <dbReference type="NCBI Taxonomy" id="563466"/>
    <lineage>
        <taxon>Eukaryota</taxon>
        <taxon>Fungi</taxon>
        <taxon>Dikarya</taxon>
        <taxon>Ascomycota</taxon>
        <taxon>Pezizomycotina</taxon>
        <taxon>Sordariomycetes</taxon>
        <taxon>Hypocreomycetidae</taxon>
        <taxon>Microascales</taxon>
        <taxon>Microascaceae</taxon>
        <taxon>Scedosporium</taxon>
    </lineage>
</organism>
<protein>
    <recommendedName>
        <fullName evidence="1">AMP-dependent synthetase/ligase domain-containing protein</fullName>
    </recommendedName>
</protein>
<dbReference type="VEuPathDB" id="FungiDB:SAPIO_CDS3033"/>
<comment type="caution">
    <text evidence="2">The sequence shown here is derived from an EMBL/GenBank/DDBJ whole genome shotgun (WGS) entry which is preliminary data.</text>
</comment>
<dbReference type="Gene3D" id="3.40.50.12780">
    <property type="entry name" value="N-terminal domain of ligase-like"/>
    <property type="match status" value="1"/>
</dbReference>
<sequence length="570" mass="60877">MGAFDNLLLGVDEGVSGIFSQWNVYTTALAGVLAAGVTYHVATSVDPDTHPLRLARQSLPNLVRQEGESALYRSSDLGGGELRTGLEVRKKGALKWSKGSDGDLRDVWRQVVQGAEKREGVEAGARGKLLTVHGAQKVTEHKIEEITRAINLIGQHISQQGGIRVAIYLPNSIELLVTLFACSFYPNLTTILIPFGASPDELISMLRRSAADTVVAAPGTFPFDGVVKAYPSLRNLIWVVDEGSSHMDWNEIPEGMGGSVNVATWQEIVDESPLQAGLELPEDGPEPGPVVVFWQGKPGTLEEMVKFTQKNIVAGMASILGSVPSNERMGPADVLLPADSLSNMYTLVVTLSALYANASVAFNSVAGRDTDLVLATQGVSPTILVAAPETLARVHEESSSKVTSALQSAALRSQLRTLSQKGAFPSPNSFWGNFLAPTRPIVGSGASKLRLVFVGERADGGAPPLSSKQLAELRVFLGARVLYALTAAGVAGPVAQTWLYDYRVFEEGAYSHFGPPSLSVEVFLRDNGEYKTTDDKVEGEIVARGPSVARGELALGVNGRIREDNTLAYV</sequence>
<dbReference type="GO" id="GO:0004467">
    <property type="term" value="F:long-chain fatty acid-CoA ligase activity"/>
    <property type="evidence" value="ECO:0007669"/>
    <property type="project" value="TreeGrafter"/>
</dbReference>
<feature type="domain" description="AMP-dependent synthetase/ligase" evidence="1">
    <location>
        <begin position="305"/>
        <end position="551"/>
    </location>
</feature>
<dbReference type="AlphaFoldDB" id="A0A084G9V7"/>